<reference evidence="2 3" key="2">
    <citation type="journal article" date="2016" name="ISME J.">
        <title>Characterization of the first cultured representative of Verrucomicrobia subdivision 5 indicates the proposal of a novel phylum.</title>
        <authorList>
            <person name="Spring S."/>
            <person name="Bunk B."/>
            <person name="Sproer C."/>
            <person name="Schumann P."/>
            <person name="Rohde M."/>
            <person name="Tindall B.J."/>
            <person name="Klenk H.P."/>
        </authorList>
    </citation>
    <scope>NUCLEOTIDE SEQUENCE [LARGE SCALE GENOMIC DNA]</scope>
    <source>
        <strain evidence="2 3">L21-Fru-AB</strain>
    </source>
</reference>
<dbReference type="STRING" id="1307763.L21SP4_00755"/>
<accession>A0A0G3ECJ7</accession>
<dbReference type="OrthoDB" id="5420642at2"/>
<sequence length="154" mass="16674">MNSFSRAFKSVLTGRRDEVVTDAPYEDSGYIRWARVRDWCGRIEDPSATATVKGPCGDAMTIDLDIAEGVLRRARFETDGCAATYACGSLACSKAEGLAVLEALRIHPRMLLGELDGIPGDHLHCAILTCTALYRALALYLLARDPQSSSFSGT</sequence>
<dbReference type="GO" id="GO:0005506">
    <property type="term" value="F:iron ion binding"/>
    <property type="evidence" value="ECO:0007669"/>
    <property type="project" value="InterPro"/>
</dbReference>
<feature type="domain" description="NIF system FeS cluster assembly NifU N-terminal" evidence="1">
    <location>
        <begin position="41"/>
        <end position="141"/>
    </location>
</feature>
<evidence type="ECO:0000313" key="2">
    <source>
        <dbReference type="EMBL" id="AKJ64023.1"/>
    </source>
</evidence>
<dbReference type="InterPro" id="IPR002871">
    <property type="entry name" value="NIF_FeS_clus_asmbl_NifU_N"/>
</dbReference>
<dbReference type="CDD" id="cd06664">
    <property type="entry name" value="IscU_like"/>
    <property type="match status" value="1"/>
</dbReference>
<reference evidence="3" key="1">
    <citation type="submission" date="2015-02" db="EMBL/GenBank/DDBJ databases">
        <title>Description and complete genome sequence of the first cultured representative of the subdivision 5 of the Verrucomicrobia phylum.</title>
        <authorList>
            <person name="Spring S."/>
            <person name="Bunk B."/>
            <person name="Sproer C."/>
            <person name="Klenk H.-P."/>
        </authorList>
    </citation>
    <scope>NUCLEOTIDE SEQUENCE [LARGE SCALE GENOMIC DNA]</scope>
    <source>
        <strain evidence="3">L21-Fru-AB</strain>
    </source>
</reference>
<gene>
    <name evidence="2" type="primary">nifU_2</name>
    <name evidence="2" type="ORF">L21SP4_00755</name>
</gene>
<keyword evidence="3" id="KW-1185">Reference proteome</keyword>
<dbReference type="AlphaFoldDB" id="A0A0G3ECJ7"/>
<dbReference type="Gene3D" id="3.90.1010.10">
    <property type="match status" value="1"/>
</dbReference>
<evidence type="ECO:0000259" key="1">
    <source>
        <dbReference type="Pfam" id="PF01592"/>
    </source>
</evidence>
<dbReference type="Proteomes" id="UP000035268">
    <property type="component" value="Chromosome"/>
</dbReference>
<name>A0A0G3ECJ7_9BACT</name>
<dbReference type="SUPFAM" id="SSF82649">
    <property type="entry name" value="SufE/NifU"/>
    <property type="match status" value="1"/>
</dbReference>
<dbReference type="KEGG" id="vbl:L21SP4_00755"/>
<dbReference type="GO" id="GO:0051536">
    <property type="term" value="F:iron-sulfur cluster binding"/>
    <property type="evidence" value="ECO:0007669"/>
    <property type="project" value="InterPro"/>
</dbReference>
<dbReference type="RefSeq" id="WP_052881391.1">
    <property type="nucleotide sequence ID" value="NZ_CP010904.1"/>
</dbReference>
<organism evidence="2 3">
    <name type="scientific">Kiritimatiella glycovorans</name>
    <dbReference type="NCBI Taxonomy" id="1307763"/>
    <lineage>
        <taxon>Bacteria</taxon>
        <taxon>Pseudomonadati</taxon>
        <taxon>Kiritimatiellota</taxon>
        <taxon>Kiritimatiellia</taxon>
        <taxon>Kiritimatiellales</taxon>
        <taxon>Kiritimatiellaceae</taxon>
        <taxon>Kiritimatiella</taxon>
    </lineage>
</organism>
<dbReference type="EMBL" id="CP010904">
    <property type="protein sequence ID" value="AKJ64023.1"/>
    <property type="molecule type" value="Genomic_DNA"/>
</dbReference>
<dbReference type="Pfam" id="PF01592">
    <property type="entry name" value="NifU_N"/>
    <property type="match status" value="1"/>
</dbReference>
<dbReference type="GO" id="GO:0016226">
    <property type="term" value="P:iron-sulfur cluster assembly"/>
    <property type="evidence" value="ECO:0007669"/>
    <property type="project" value="InterPro"/>
</dbReference>
<proteinExistence type="predicted"/>
<protein>
    <submittedName>
        <fullName evidence="2">NifU-like protein</fullName>
    </submittedName>
</protein>
<evidence type="ECO:0000313" key="3">
    <source>
        <dbReference type="Proteomes" id="UP000035268"/>
    </source>
</evidence>